<protein>
    <recommendedName>
        <fullName evidence="2">thioredoxin-disulfide reductase (NADPH)</fullName>
        <ecNumber evidence="2">1.8.1.9</ecNumber>
    </recommendedName>
</protein>
<dbReference type="PROSITE" id="PS00076">
    <property type="entry name" value="PYRIDINE_REDOX_1"/>
    <property type="match status" value="1"/>
</dbReference>
<evidence type="ECO:0000256" key="5">
    <source>
        <dbReference type="ARBA" id="ARBA00022857"/>
    </source>
</evidence>
<evidence type="ECO:0000256" key="6">
    <source>
        <dbReference type="ARBA" id="ARBA00023002"/>
    </source>
</evidence>
<name>A0A6S7FSE4_PARCT</name>
<sequence>MAASSSTSGRIDELEAKALFQSLGITIHLLDIDIMETGAAIKATLLEMTGQKTVPNVFIRGKHIGGWDATNKLNEAGKLMPLINPPTEKYDYDLVVIGGGSGGLSCSKESSKYGVKVAVLDFIKPTPSGTTWGLGGTCVNVGCIPKKLMHQAALLGGAIKDSAKFGWELDQDKVKHNWQTMKEAIQNYIGSLNWGYRVALRDKGVKYLNAHGELIDAHKIKTTNNRGKVTEITAETIVLATGERPRYPDIPGAKEFAITSDDLFSLPYCPGKTLVVGASYVALECAGFLAGIGLDVTVMVRSIFLRGFDQQMAEIVGSYMEKENVKIIKKHIPTKIEMVEDGQPKKLKVHYKSVEGGEEFQGEYNTVLFAIGRDSCTEGIGLENVGVALNPKNHKVIVDDKEQTNVSNIYALGDILEGRLELTPVAIEAGMLLAQRLYAGSNTLCDYVNVPTTVFTPLEYSCCGYAEEDAIAKFGEDNLEMFHTNLWPLEWTVAEKDNNICYAKLICNKQDQNRIVGLHITSPNAGEVMQGFACAIKCGATKADFDRTIGIHPTIAEVFTTMDITKGSGQDITQTGC</sequence>
<feature type="binding site" evidence="10">
    <location>
        <position position="372"/>
    </location>
    <ligand>
        <name>NAD(+)</name>
        <dbReference type="ChEBI" id="CHEBI:57540"/>
    </ligand>
</feature>
<evidence type="ECO:0000256" key="2">
    <source>
        <dbReference type="ARBA" id="ARBA00012610"/>
    </source>
</evidence>
<dbReference type="Pfam" id="PF07992">
    <property type="entry name" value="Pyr_redox_2"/>
    <property type="match status" value="1"/>
</dbReference>
<dbReference type="InterPro" id="IPR001100">
    <property type="entry name" value="Pyr_nuc-diS_OxRdtase"/>
</dbReference>
<dbReference type="GO" id="GO:0050660">
    <property type="term" value="F:flavin adenine dinucleotide binding"/>
    <property type="evidence" value="ECO:0007669"/>
    <property type="project" value="InterPro"/>
</dbReference>
<keyword evidence="3 12" id="KW-0285">Flavoprotein</keyword>
<evidence type="ECO:0000256" key="9">
    <source>
        <dbReference type="PIRSR" id="PIRSR000350-2"/>
    </source>
</evidence>
<dbReference type="InterPro" id="IPR023753">
    <property type="entry name" value="FAD/NAD-binding_dom"/>
</dbReference>
<evidence type="ECO:0000313" key="13">
    <source>
        <dbReference type="EMBL" id="CAB3980717.1"/>
    </source>
</evidence>
<dbReference type="GO" id="GO:0005829">
    <property type="term" value="C:cytosol"/>
    <property type="evidence" value="ECO:0007669"/>
    <property type="project" value="TreeGrafter"/>
</dbReference>
<dbReference type="GO" id="GO:0045454">
    <property type="term" value="P:cell redox homeostasis"/>
    <property type="evidence" value="ECO:0007669"/>
    <property type="project" value="InterPro"/>
</dbReference>
<evidence type="ECO:0000256" key="8">
    <source>
        <dbReference type="ARBA" id="ARBA00023284"/>
    </source>
</evidence>
<dbReference type="InterPro" id="IPR012999">
    <property type="entry name" value="Pyr_OxRdtase_I_AS"/>
</dbReference>
<dbReference type="Pfam" id="PF02852">
    <property type="entry name" value="Pyr_redox_dim"/>
    <property type="match status" value="1"/>
</dbReference>
<dbReference type="InterPro" id="IPR036188">
    <property type="entry name" value="FAD/NAD-bd_sf"/>
</dbReference>
<dbReference type="OrthoDB" id="5956163at2759"/>
<dbReference type="FunFam" id="3.50.50.60:FF:000190">
    <property type="entry name" value="Thioredoxin reductase"/>
    <property type="match status" value="1"/>
</dbReference>
<feature type="binding site" evidence="10">
    <location>
        <position position="212"/>
    </location>
    <ligand>
        <name>FAD</name>
        <dbReference type="ChEBI" id="CHEBI:57692"/>
    </ligand>
</feature>
<keyword evidence="10" id="KW-0520">NAD</keyword>
<dbReference type="GO" id="GO:0004362">
    <property type="term" value="F:glutathione-disulfide reductase (NADPH) activity"/>
    <property type="evidence" value="ECO:0007669"/>
    <property type="project" value="TreeGrafter"/>
</dbReference>
<feature type="active site" description="Proton acceptor" evidence="9">
    <location>
        <position position="552"/>
    </location>
</feature>
<dbReference type="Pfam" id="PF00462">
    <property type="entry name" value="Glutaredoxin"/>
    <property type="match status" value="1"/>
</dbReference>
<keyword evidence="7" id="KW-1015">Disulfide bond</keyword>
<dbReference type="PIRSF" id="PIRSF000350">
    <property type="entry name" value="Mercury_reductase_MerA"/>
    <property type="match status" value="1"/>
</dbReference>
<dbReference type="PANTHER" id="PTHR42737">
    <property type="entry name" value="GLUTATHIONE REDUCTASE"/>
    <property type="match status" value="1"/>
</dbReference>
<comment type="similarity">
    <text evidence="1 12">Belongs to the class-I pyridine nucleotide-disulfide oxidoreductase family.</text>
</comment>
<dbReference type="SUPFAM" id="SSF51905">
    <property type="entry name" value="FAD/NAD(P)-binding domain"/>
    <property type="match status" value="1"/>
</dbReference>
<comment type="caution">
    <text evidence="13">The sequence shown here is derived from an EMBL/GenBank/DDBJ whole genome shotgun (WGS) entry which is preliminary data.</text>
</comment>
<dbReference type="NCBIfam" id="TIGR01438">
    <property type="entry name" value="TGR"/>
    <property type="match status" value="1"/>
</dbReference>
<dbReference type="InterPro" id="IPR016156">
    <property type="entry name" value="FAD/NAD-linked_Rdtase_dimer_sf"/>
</dbReference>
<keyword evidence="10" id="KW-0547">Nucleotide-binding</keyword>
<evidence type="ECO:0000256" key="4">
    <source>
        <dbReference type="ARBA" id="ARBA00022827"/>
    </source>
</evidence>
<feature type="binding site" evidence="10">
    <location>
        <position position="414"/>
    </location>
    <ligand>
        <name>FAD</name>
        <dbReference type="ChEBI" id="CHEBI:57692"/>
    </ligand>
</feature>
<evidence type="ECO:0000313" key="14">
    <source>
        <dbReference type="Proteomes" id="UP001152795"/>
    </source>
</evidence>
<dbReference type="PANTHER" id="PTHR42737:SF6">
    <property type="entry name" value="THIOREDOXIN-DISULFIDE REDUCTASE"/>
    <property type="match status" value="1"/>
</dbReference>
<keyword evidence="4 10" id="KW-0274">FAD</keyword>
<evidence type="ECO:0000256" key="7">
    <source>
        <dbReference type="ARBA" id="ARBA00023157"/>
    </source>
</evidence>
<dbReference type="PROSITE" id="PS51354">
    <property type="entry name" value="GLUTAREDOXIN_2"/>
    <property type="match status" value="1"/>
</dbReference>
<evidence type="ECO:0000256" key="10">
    <source>
        <dbReference type="PIRSR" id="PIRSR000350-3"/>
    </source>
</evidence>
<feature type="binding site" evidence="10">
    <location>
        <begin position="277"/>
        <end position="284"/>
    </location>
    <ligand>
        <name>NAD(+)</name>
        <dbReference type="ChEBI" id="CHEBI:57540"/>
    </ligand>
</feature>
<dbReference type="GO" id="GO:0004791">
    <property type="term" value="F:thioredoxin-disulfide reductase (NADPH) activity"/>
    <property type="evidence" value="ECO:0007669"/>
    <property type="project" value="UniProtKB-EC"/>
</dbReference>
<dbReference type="EMBL" id="CACRXK020000316">
    <property type="protein sequence ID" value="CAB3980717.1"/>
    <property type="molecule type" value="Genomic_DNA"/>
</dbReference>
<dbReference type="GO" id="GO:0034599">
    <property type="term" value="P:cellular response to oxidative stress"/>
    <property type="evidence" value="ECO:0007669"/>
    <property type="project" value="TreeGrafter"/>
</dbReference>
<keyword evidence="8 12" id="KW-0676">Redox-active center</keyword>
<comment type="cofactor">
    <cofactor evidence="10">
        <name>FAD</name>
        <dbReference type="ChEBI" id="CHEBI:57692"/>
    </cofactor>
    <text evidence="10">Binds 1 FAD per subunit.</text>
</comment>
<dbReference type="InterPro" id="IPR046952">
    <property type="entry name" value="GSHR/TRXR-like"/>
</dbReference>
<dbReference type="Gene3D" id="3.30.390.30">
    <property type="match status" value="1"/>
</dbReference>
<dbReference type="PRINTS" id="PR00411">
    <property type="entry name" value="PNDRDTASEI"/>
</dbReference>
<evidence type="ECO:0000256" key="12">
    <source>
        <dbReference type="RuleBase" id="RU003691"/>
    </source>
</evidence>
<evidence type="ECO:0000256" key="1">
    <source>
        <dbReference type="ARBA" id="ARBA00007532"/>
    </source>
</evidence>
<feature type="binding site" evidence="10">
    <location>
        <position position="147"/>
    </location>
    <ligand>
        <name>FAD</name>
        <dbReference type="ChEBI" id="CHEBI:57692"/>
    </ligand>
</feature>
<keyword evidence="14" id="KW-1185">Reference proteome</keyword>
<dbReference type="PRINTS" id="PR00368">
    <property type="entry name" value="FADPNR"/>
</dbReference>
<gene>
    <name evidence="13" type="ORF">PACLA_8A005687</name>
</gene>
<dbReference type="Gene3D" id="3.40.30.10">
    <property type="entry name" value="Glutaredoxin"/>
    <property type="match status" value="1"/>
</dbReference>
<dbReference type="EC" id="1.8.1.9" evidence="2"/>
<dbReference type="Proteomes" id="UP001152795">
    <property type="component" value="Unassembled WGS sequence"/>
</dbReference>
<keyword evidence="5" id="KW-0521">NADP</keyword>
<dbReference type="SUPFAM" id="SSF52833">
    <property type="entry name" value="Thioredoxin-like"/>
    <property type="match status" value="1"/>
</dbReference>
<dbReference type="GO" id="GO:0005739">
    <property type="term" value="C:mitochondrion"/>
    <property type="evidence" value="ECO:0007669"/>
    <property type="project" value="TreeGrafter"/>
</dbReference>
<evidence type="ECO:0000256" key="11">
    <source>
        <dbReference type="PIRSR" id="PIRSR000350-4"/>
    </source>
</evidence>
<proteinExistence type="inferred from homology"/>
<dbReference type="CDD" id="cd03419">
    <property type="entry name" value="GRX_GRXh_1_2_like"/>
    <property type="match status" value="1"/>
</dbReference>
<dbReference type="FunFam" id="3.30.390.30:FF:000004">
    <property type="entry name" value="Thioredoxin reductase 1, cytoplasmic"/>
    <property type="match status" value="1"/>
</dbReference>
<accession>A0A6S7FSE4</accession>
<dbReference type="GO" id="GO:0006749">
    <property type="term" value="P:glutathione metabolic process"/>
    <property type="evidence" value="ECO:0007669"/>
    <property type="project" value="TreeGrafter"/>
</dbReference>
<keyword evidence="6 12" id="KW-0560">Oxidoreductase</keyword>
<dbReference type="AlphaFoldDB" id="A0A6S7FSE4"/>
<reference evidence="13" key="1">
    <citation type="submission" date="2020-04" db="EMBL/GenBank/DDBJ databases">
        <authorList>
            <person name="Alioto T."/>
            <person name="Alioto T."/>
            <person name="Gomez Garrido J."/>
        </authorList>
    </citation>
    <scope>NUCLEOTIDE SEQUENCE</scope>
    <source>
        <strain evidence="13">A484AB</strain>
    </source>
</reference>
<dbReference type="Gene3D" id="3.50.50.60">
    <property type="entry name" value="FAD/NAD(P)-binding domain"/>
    <property type="match status" value="2"/>
</dbReference>
<evidence type="ECO:0000256" key="3">
    <source>
        <dbReference type="ARBA" id="ARBA00022630"/>
    </source>
</evidence>
<dbReference type="InterPro" id="IPR002109">
    <property type="entry name" value="Glutaredoxin"/>
</dbReference>
<dbReference type="InterPro" id="IPR006338">
    <property type="entry name" value="Thioredoxin/glutathione_Rdtase"/>
</dbReference>
<dbReference type="InterPro" id="IPR004099">
    <property type="entry name" value="Pyr_nucl-diS_OxRdtase_dimer"/>
</dbReference>
<feature type="disulfide bond" description="Redox-active" evidence="11">
    <location>
        <begin position="138"/>
        <end position="143"/>
    </location>
</feature>
<organism evidence="13 14">
    <name type="scientific">Paramuricea clavata</name>
    <name type="common">Red gorgonian</name>
    <name type="synonym">Violescent sea-whip</name>
    <dbReference type="NCBI Taxonomy" id="317549"/>
    <lineage>
        <taxon>Eukaryota</taxon>
        <taxon>Metazoa</taxon>
        <taxon>Cnidaria</taxon>
        <taxon>Anthozoa</taxon>
        <taxon>Octocorallia</taxon>
        <taxon>Malacalcyonacea</taxon>
        <taxon>Plexauridae</taxon>
        <taxon>Paramuricea</taxon>
    </lineage>
</organism>
<dbReference type="InterPro" id="IPR036249">
    <property type="entry name" value="Thioredoxin-like_sf"/>
</dbReference>
<dbReference type="SUPFAM" id="SSF55424">
    <property type="entry name" value="FAD/NAD-linked reductases, dimerisation (C-terminal) domain"/>
    <property type="match status" value="1"/>
</dbReference>